<dbReference type="RefSeq" id="WP_175277973.1">
    <property type="nucleotide sequence ID" value="NZ_CP054836.1"/>
</dbReference>
<keyword evidence="5 7" id="KW-1133">Transmembrane helix</keyword>
<proteinExistence type="inferred from homology"/>
<dbReference type="KEGG" id="orm:HTY61_17325"/>
<dbReference type="Proteomes" id="UP000509367">
    <property type="component" value="Chromosome"/>
</dbReference>
<comment type="similarity">
    <text evidence="7">Belongs to the TRAP transporter small permease family.</text>
</comment>
<gene>
    <name evidence="9" type="ORF">HTY61_17325</name>
</gene>
<feature type="transmembrane region" description="Helical" evidence="7">
    <location>
        <begin position="12"/>
        <end position="32"/>
    </location>
</feature>
<evidence type="ECO:0000256" key="1">
    <source>
        <dbReference type="ARBA" id="ARBA00004651"/>
    </source>
</evidence>
<evidence type="ECO:0000313" key="10">
    <source>
        <dbReference type="Proteomes" id="UP000509367"/>
    </source>
</evidence>
<comment type="function">
    <text evidence="7">Part of the tripartite ATP-independent periplasmic (TRAP) transport system.</text>
</comment>
<evidence type="ECO:0000256" key="7">
    <source>
        <dbReference type="RuleBase" id="RU369079"/>
    </source>
</evidence>
<feature type="transmembrane region" description="Helical" evidence="7">
    <location>
        <begin position="107"/>
        <end position="128"/>
    </location>
</feature>
<comment type="subunit">
    <text evidence="7">The complex comprises the extracytoplasmic solute receptor protein and the two transmembrane proteins.</text>
</comment>
<keyword evidence="3" id="KW-1003">Cell membrane</keyword>
<feature type="transmembrane region" description="Helical" evidence="7">
    <location>
        <begin position="148"/>
        <end position="171"/>
    </location>
</feature>
<evidence type="ECO:0000256" key="4">
    <source>
        <dbReference type="ARBA" id="ARBA00022692"/>
    </source>
</evidence>
<dbReference type="AlphaFoldDB" id="A0A6N1VL00"/>
<keyword evidence="2 7" id="KW-0813">Transport</keyword>
<protein>
    <recommendedName>
        <fullName evidence="7">TRAP transporter small permease protein</fullName>
    </recommendedName>
</protein>
<sequence>MLRIMEWLARTLAIVGGLVLAALVLLTCISVIGRGCNTLGHSDFMAEAAPGLAAMLTRLGPVNGDFELVEAGIAFAIFAFLPICQLHGGHATVDIFTNQMPRRLNRFIVVFWEVILTLVLILICWRLHEGLQSKMSNGETTYLLQFPIWWAYAASFFASVCAAIVGVYCAAARVASLVTGKHYLPHTEGAMH</sequence>
<feature type="domain" description="Tripartite ATP-independent periplasmic transporters DctQ component" evidence="8">
    <location>
        <begin position="61"/>
        <end position="168"/>
    </location>
</feature>
<name>A0A6N1VL00_9HYPH</name>
<evidence type="ECO:0000259" key="8">
    <source>
        <dbReference type="Pfam" id="PF04290"/>
    </source>
</evidence>
<feature type="transmembrane region" description="Helical" evidence="7">
    <location>
        <begin position="68"/>
        <end position="86"/>
    </location>
</feature>
<reference evidence="9 10" key="1">
    <citation type="submission" date="2020-06" db="EMBL/GenBank/DDBJ databases">
        <title>Oricola thermophila sp. nov. isolated from a tidal sediments.</title>
        <authorList>
            <person name="Kwon K.K."/>
            <person name="Yang S.-H."/>
            <person name="Park M.-J."/>
        </authorList>
    </citation>
    <scope>NUCLEOTIDE SEQUENCE [LARGE SCALE GENOMIC DNA]</scope>
    <source>
        <strain evidence="9 10">MEBiC13590</strain>
    </source>
</reference>
<comment type="subcellular location">
    <subcellularLocation>
        <location evidence="7">Cell inner membrane</location>
        <topology evidence="7">Multi-pass membrane protein</topology>
    </subcellularLocation>
    <subcellularLocation>
        <location evidence="1">Cell membrane</location>
        <topology evidence="1">Multi-pass membrane protein</topology>
    </subcellularLocation>
</comment>
<evidence type="ECO:0000256" key="6">
    <source>
        <dbReference type="ARBA" id="ARBA00023136"/>
    </source>
</evidence>
<dbReference type="InterPro" id="IPR055348">
    <property type="entry name" value="DctQ"/>
</dbReference>
<dbReference type="EMBL" id="CP054836">
    <property type="protein sequence ID" value="QKV20082.1"/>
    <property type="molecule type" value="Genomic_DNA"/>
</dbReference>
<keyword evidence="10" id="KW-1185">Reference proteome</keyword>
<evidence type="ECO:0000256" key="2">
    <source>
        <dbReference type="ARBA" id="ARBA00022448"/>
    </source>
</evidence>
<keyword evidence="4 7" id="KW-0812">Transmembrane</keyword>
<dbReference type="GO" id="GO:0022857">
    <property type="term" value="F:transmembrane transporter activity"/>
    <property type="evidence" value="ECO:0007669"/>
    <property type="project" value="UniProtKB-UniRule"/>
</dbReference>
<evidence type="ECO:0000256" key="5">
    <source>
        <dbReference type="ARBA" id="ARBA00022989"/>
    </source>
</evidence>
<organism evidence="9 10">
    <name type="scientific">Oricola thermophila</name>
    <dbReference type="NCBI Taxonomy" id="2742145"/>
    <lineage>
        <taxon>Bacteria</taxon>
        <taxon>Pseudomonadati</taxon>
        <taxon>Pseudomonadota</taxon>
        <taxon>Alphaproteobacteria</taxon>
        <taxon>Hyphomicrobiales</taxon>
        <taxon>Ahrensiaceae</taxon>
        <taxon>Oricola</taxon>
    </lineage>
</organism>
<keyword evidence="6 7" id="KW-0472">Membrane</keyword>
<keyword evidence="7" id="KW-0997">Cell inner membrane</keyword>
<accession>A0A6N1VL00</accession>
<evidence type="ECO:0000256" key="3">
    <source>
        <dbReference type="ARBA" id="ARBA00022475"/>
    </source>
</evidence>
<evidence type="ECO:0000313" key="9">
    <source>
        <dbReference type="EMBL" id="QKV20082.1"/>
    </source>
</evidence>
<dbReference type="GO" id="GO:0005886">
    <property type="term" value="C:plasma membrane"/>
    <property type="evidence" value="ECO:0007669"/>
    <property type="project" value="UniProtKB-SubCell"/>
</dbReference>
<dbReference type="Pfam" id="PF04290">
    <property type="entry name" value="DctQ"/>
    <property type="match status" value="1"/>
</dbReference>